<dbReference type="InterPro" id="IPR038408">
    <property type="entry name" value="GNK2_sf"/>
</dbReference>
<dbReference type="GO" id="GO:0005886">
    <property type="term" value="C:plasma membrane"/>
    <property type="evidence" value="ECO:0007669"/>
    <property type="project" value="UniProtKB-SubCell"/>
</dbReference>
<keyword evidence="15" id="KW-0325">Glycoprotein</keyword>
<dbReference type="PROSITE" id="PS51473">
    <property type="entry name" value="GNK2"/>
    <property type="match status" value="2"/>
</dbReference>
<evidence type="ECO:0000313" key="22">
    <source>
        <dbReference type="Proteomes" id="UP001497457"/>
    </source>
</evidence>
<evidence type="ECO:0000256" key="15">
    <source>
        <dbReference type="ARBA" id="ARBA00023180"/>
    </source>
</evidence>
<dbReference type="Gene3D" id="3.30.200.20">
    <property type="entry name" value="Phosphorylase Kinase, domain 1"/>
    <property type="match status" value="1"/>
</dbReference>
<keyword evidence="14" id="KW-0675">Receptor</keyword>
<dbReference type="InterPro" id="IPR000719">
    <property type="entry name" value="Prot_kinase_dom"/>
</dbReference>
<evidence type="ECO:0000256" key="7">
    <source>
        <dbReference type="ARBA" id="ARBA00022729"/>
    </source>
</evidence>
<evidence type="ECO:0000256" key="11">
    <source>
        <dbReference type="ARBA" id="ARBA00022840"/>
    </source>
</evidence>
<dbReference type="PANTHER" id="PTHR27007">
    <property type="match status" value="1"/>
</dbReference>
<dbReference type="Gene3D" id="1.10.510.10">
    <property type="entry name" value="Transferase(Phosphotransferase) domain 1"/>
    <property type="match status" value="1"/>
</dbReference>
<sequence>MDHRHRFAIVQFLLLAAAAVSSLSADSSADTPPIALCWGSSYSRGSSYQANLDALVNRLASGAASAGGFFNDSLGSNSTPDDAAAVVYGAAMCYADSRWVDCLLCLEGAASSAFAECPYSRNAAIMYRDCLLRYSEQPFSSKETERGHVLSLWVADFVDDVASWNGTRWKLMNRLVQEAAASPQRLANGSEPYGKDSTNMVYGMVQCRNDLTAQGCTGCLTYHLLYLLADFPNNVNTYANVRGFSCMAKHDRYPIALMAPPGAPPALPNPSSKTLKVPLIIGLATAACGIVLVLVSLFLYWRQRTMACGGSNEGGDMEGELIRNGAGPKRFGLDVLVAATGNFSDDKKLGEGGFGSVYRGFLDELDLDVAIKRVSRSSMQGRKEYASEVNIISGLRHRNLVKLIGWCHNHDELLLVYELMPNRSLDKHLYSADNILSWQLRYRIILGIGSALLYLHEECEQGVLHRDIKPSNVMLDATFNAKLGDFGLARLVNHSRGIHTTELAGTLGYMDPACLITGKFSIESDIYSFGVVLLEVACGRQPVVVVLDNTTHLVRRVSELYRRGVILDAADPRLGRDFDELEMDCVLVVGLWCTQHDQTLRPSIRQAISALRFEAPLPTVIDYICNN</sequence>
<dbReference type="EMBL" id="OZ075134">
    <property type="protein sequence ID" value="CAL4994334.1"/>
    <property type="molecule type" value="Genomic_DNA"/>
</dbReference>
<evidence type="ECO:0000256" key="16">
    <source>
        <dbReference type="PROSITE-ProRule" id="PRU10141"/>
    </source>
</evidence>
<evidence type="ECO:0000256" key="1">
    <source>
        <dbReference type="ARBA" id="ARBA00004251"/>
    </source>
</evidence>
<comment type="similarity">
    <text evidence="2">In the N-terminal section; belongs to the leguminous lectin family.</text>
</comment>
<evidence type="ECO:0000256" key="17">
    <source>
        <dbReference type="SAM" id="Phobius"/>
    </source>
</evidence>
<evidence type="ECO:0000256" key="10">
    <source>
        <dbReference type="ARBA" id="ARBA00022777"/>
    </source>
</evidence>
<accession>A0ABC9B4L2</accession>
<name>A0ABC9B4L2_9POAL</name>
<keyword evidence="8" id="KW-0677">Repeat</keyword>
<dbReference type="Pfam" id="PF00069">
    <property type="entry name" value="Pkinase"/>
    <property type="match status" value="1"/>
</dbReference>
<dbReference type="PROSITE" id="PS50011">
    <property type="entry name" value="PROTEIN_KINASE_DOM"/>
    <property type="match status" value="1"/>
</dbReference>
<reference evidence="21 22" key="2">
    <citation type="submission" date="2024-10" db="EMBL/GenBank/DDBJ databases">
        <authorList>
            <person name="Ryan C."/>
        </authorList>
    </citation>
    <scope>NUCLEOTIDE SEQUENCE [LARGE SCALE GENOMIC DNA]</scope>
</reference>
<evidence type="ECO:0000256" key="13">
    <source>
        <dbReference type="ARBA" id="ARBA00023136"/>
    </source>
</evidence>
<dbReference type="GO" id="GO:0002229">
    <property type="term" value="P:defense response to oomycetes"/>
    <property type="evidence" value="ECO:0007669"/>
    <property type="project" value="UniProtKB-ARBA"/>
</dbReference>
<evidence type="ECO:0000256" key="5">
    <source>
        <dbReference type="ARBA" id="ARBA00022679"/>
    </source>
</evidence>
<dbReference type="CDD" id="cd23509">
    <property type="entry name" value="Gnk2-like"/>
    <property type="match status" value="2"/>
</dbReference>
<keyword evidence="5" id="KW-0808">Transferase</keyword>
<dbReference type="AlphaFoldDB" id="A0ABC9B4L2"/>
<keyword evidence="6 17" id="KW-0812">Transmembrane</keyword>
<evidence type="ECO:0000256" key="9">
    <source>
        <dbReference type="ARBA" id="ARBA00022741"/>
    </source>
</evidence>
<evidence type="ECO:0000256" key="12">
    <source>
        <dbReference type="ARBA" id="ARBA00022989"/>
    </source>
</evidence>
<feature type="binding site" evidence="16">
    <location>
        <position position="372"/>
    </location>
    <ligand>
        <name>ATP</name>
        <dbReference type="ChEBI" id="CHEBI:30616"/>
    </ligand>
</feature>
<evidence type="ECO:0000256" key="4">
    <source>
        <dbReference type="ARBA" id="ARBA00022475"/>
    </source>
</evidence>
<protein>
    <submittedName>
        <fullName evidence="21">Uncharacterized protein</fullName>
    </submittedName>
</protein>
<evidence type="ECO:0000256" key="2">
    <source>
        <dbReference type="ARBA" id="ARBA00008536"/>
    </source>
</evidence>
<keyword evidence="7 18" id="KW-0732">Signal</keyword>
<reference evidence="22" key="1">
    <citation type="submission" date="2024-06" db="EMBL/GenBank/DDBJ databases">
        <authorList>
            <person name="Ryan C."/>
        </authorList>
    </citation>
    <scope>NUCLEOTIDE SEQUENCE [LARGE SCALE GENOMIC DNA]</scope>
</reference>
<keyword evidence="13 17" id="KW-0472">Membrane</keyword>
<keyword evidence="22" id="KW-1185">Reference proteome</keyword>
<keyword evidence="4" id="KW-1003">Cell membrane</keyword>
<feature type="chain" id="PRO_5044742424" evidence="18">
    <location>
        <begin position="30"/>
        <end position="627"/>
    </location>
</feature>
<evidence type="ECO:0000256" key="3">
    <source>
        <dbReference type="ARBA" id="ARBA00010217"/>
    </source>
</evidence>
<feature type="transmembrane region" description="Helical" evidence="17">
    <location>
        <begin position="279"/>
        <end position="301"/>
    </location>
</feature>
<dbReference type="PROSITE" id="PS00107">
    <property type="entry name" value="PROTEIN_KINASE_ATP"/>
    <property type="match status" value="1"/>
</dbReference>
<dbReference type="SUPFAM" id="SSF56112">
    <property type="entry name" value="Protein kinase-like (PK-like)"/>
    <property type="match status" value="1"/>
</dbReference>
<evidence type="ECO:0000259" key="20">
    <source>
        <dbReference type="PROSITE" id="PS51473"/>
    </source>
</evidence>
<dbReference type="SMART" id="SM00220">
    <property type="entry name" value="S_TKc"/>
    <property type="match status" value="1"/>
</dbReference>
<dbReference type="Gene3D" id="3.30.430.20">
    <property type="entry name" value="Gnk2 domain, C-X8-C-X2-C motif"/>
    <property type="match status" value="2"/>
</dbReference>
<keyword evidence="12 17" id="KW-1133">Transmembrane helix</keyword>
<evidence type="ECO:0000256" key="8">
    <source>
        <dbReference type="ARBA" id="ARBA00022737"/>
    </source>
</evidence>
<feature type="signal peptide" evidence="18">
    <location>
        <begin position="1"/>
        <end position="29"/>
    </location>
</feature>
<evidence type="ECO:0000256" key="14">
    <source>
        <dbReference type="ARBA" id="ARBA00023170"/>
    </source>
</evidence>
<proteinExistence type="inferred from homology"/>
<dbReference type="InterPro" id="IPR017441">
    <property type="entry name" value="Protein_kinase_ATP_BS"/>
</dbReference>
<dbReference type="PROSITE" id="PS00108">
    <property type="entry name" value="PROTEIN_KINASE_ST"/>
    <property type="match status" value="1"/>
</dbReference>
<gene>
    <name evidence="21" type="ORF">URODEC1_LOCUS61879</name>
</gene>
<dbReference type="InterPro" id="IPR050528">
    <property type="entry name" value="L-type_Lectin-RKs"/>
</dbReference>
<keyword evidence="9 16" id="KW-0547">Nucleotide-binding</keyword>
<comment type="similarity">
    <text evidence="3">In the C-terminal section; belongs to the protein kinase superfamily. Ser/Thr protein kinase family.</text>
</comment>
<dbReference type="Pfam" id="PF01657">
    <property type="entry name" value="Stress-antifung"/>
    <property type="match status" value="2"/>
</dbReference>
<organism evidence="21 22">
    <name type="scientific">Urochloa decumbens</name>
    <dbReference type="NCBI Taxonomy" id="240449"/>
    <lineage>
        <taxon>Eukaryota</taxon>
        <taxon>Viridiplantae</taxon>
        <taxon>Streptophyta</taxon>
        <taxon>Embryophyta</taxon>
        <taxon>Tracheophyta</taxon>
        <taxon>Spermatophyta</taxon>
        <taxon>Magnoliopsida</taxon>
        <taxon>Liliopsida</taxon>
        <taxon>Poales</taxon>
        <taxon>Poaceae</taxon>
        <taxon>PACMAD clade</taxon>
        <taxon>Panicoideae</taxon>
        <taxon>Panicodae</taxon>
        <taxon>Paniceae</taxon>
        <taxon>Melinidinae</taxon>
        <taxon>Urochloa</taxon>
    </lineage>
</organism>
<feature type="domain" description="Gnk2-homologous" evidence="20">
    <location>
        <begin position="146"/>
        <end position="255"/>
    </location>
</feature>
<dbReference type="GO" id="GO:0005524">
    <property type="term" value="F:ATP binding"/>
    <property type="evidence" value="ECO:0007669"/>
    <property type="project" value="UniProtKB-UniRule"/>
</dbReference>
<evidence type="ECO:0000259" key="19">
    <source>
        <dbReference type="PROSITE" id="PS50011"/>
    </source>
</evidence>
<feature type="domain" description="Protein kinase" evidence="19">
    <location>
        <begin position="343"/>
        <end position="613"/>
    </location>
</feature>
<evidence type="ECO:0000256" key="18">
    <source>
        <dbReference type="SAM" id="SignalP"/>
    </source>
</evidence>
<dbReference type="InterPro" id="IPR011009">
    <property type="entry name" value="Kinase-like_dom_sf"/>
</dbReference>
<comment type="subcellular location">
    <subcellularLocation>
        <location evidence="1">Cell membrane</location>
        <topology evidence="1">Single-pass type I membrane protein</topology>
    </subcellularLocation>
</comment>
<dbReference type="FunFam" id="1.10.510.10:FF:000240">
    <property type="entry name" value="Lectin-domain containing receptor kinase A4.3"/>
    <property type="match status" value="1"/>
</dbReference>
<feature type="domain" description="Gnk2-homologous" evidence="20">
    <location>
        <begin position="30"/>
        <end position="139"/>
    </location>
</feature>
<evidence type="ECO:0000256" key="6">
    <source>
        <dbReference type="ARBA" id="ARBA00022692"/>
    </source>
</evidence>
<dbReference type="Proteomes" id="UP001497457">
    <property type="component" value="Chromosome 24b"/>
</dbReference>
<dbReference type="InterPro" id="IPR002902">
    <property type="entry name" value="GNK2"/>
</dbReference>
<dbReference type="InterPro" id="IPR008271">
    <property type="entry name" value="Ser/Thr_kinase_AS"/>
</dbReference>
<dbReference type="GO" id="GO:0016301">
    <property type="term" value="F:kinase activity"/>
    <property type="evidence" value="ECO:0007669"/>
    <property type="project" value="UniProtKB-KW"/>
</dbReference>
<evidence type="ECO:0000313" key="21">
    <source>
        <dbReference type="EMBL" id="CAL4994334.1"/>
    </source>
</evidence>
<keyword evidence="10" id="KW-0418">Kinase</keyword>
<dbReference type="FunFam" id="3.30.200.20:FF:000168">
    <property type="entry name" value="L-type lectin-domain containing receptor kinase IX.1"/>
    <property type="match status" value="1"/>
</dbReference>
<keyword evidence="11 16" id="KW-0067">ATP-binding</keyword>